<organism evidence="2 3">
    <name type="scientific">Eubacterium ventriosum ATCC 27560</name>
    <dbReference type="NCBI Taxonomy" id="411463"/>
    <lineage>
        <taxon>Bacteria</taxon>
        <taxon>Bacillati</taxon>
        <taxon>Bacillota</taxon>
        <taxon>Clostridia</taxon>
        <taxon>Eubacteriales</taxon>
        <taxon>Eubacteriaceae</taxon>
        <taxon>Eubacterium</taxon>
    </lineage>
</organism>
<reference evidence="2 3" key="1">
    <citation type="submission" date="2007-03" db="EMBL/GenBank/DDBJ databases">
        <authorList>
            <person name="Fulton L."/>
            <person name="Clifton S."/>
            <person name="Fulton B."/>
            <person name="Xu J."/>
            <person name="Minx P."/>
            <person name="Pepin K.H."/>
            <person name="Johnson M."/>
            <person name="Thiruvilangam P."/>
            <person name="Bhonagiri V."/>
            <person name="Nash W.E."/>
            <person name="Mardis E.R."/>
            <person name="Wilson R.K."/>
        </authorList>
    </citation>
    <scope>NUCLEOTIDE SEQUENCE [LARGE SCALE GENOMIC DNA]</scope>
    <source>
        <strain evidence="2 3">ATCC 27560</strain>
    </source>
</reference>
<evidence type="ECO:0000313" key="3">
    <source>
        <dbReference type="Proteomes" id="UP000006000"/>
    </source>
</evidence>
<reference evidence="2 3" key="2">
    <citation type="submission" date="2007-04" db="EMBL/GenBank/DDBJ databases">
        <title>Draft genome sequence of Eubacterium ventriosum (ATCC 27560).</title>
        <authorList>
            <person name="Sudarsanam P."/>
            <person name="Ley R."/>
            <person name="Guruge J."/>
            <person name="Turnbaugh P.J."/>
            <person name="Mahowald M."/>
            <person name="Liep D."/>
            <person name="Gordon J."/>
        </authorList>
    </citation>
    <scope>NUCLEOTIDE SEQUENCE [LARGE SCALE GENOMIC DNA]</scope>
    <source>
        <strain evidence="2 3">ATCC 27560</strain>
    </source>
</reference>
<accession>A5ZAP2</accession>
<feature type="compositionally biased region" description="Polar residues" evidence="1">
    <location>
        <begin position="1"/>
        <end position="12"/>
    </location>
</feature>
<gene>
    <name evidence="2" type="ORF">EUBVEN_02794</name>
</gene>
<feature type="compositionally biased region" description="Basic and acidic residues" evidence="1">
    <location>
        <begin position="32"/>
        <end position="41"/>
    </location>
</feature>
<proteinExistence type="predicted"/>
<dbReference type="HOGENOM" id="CLU_3270280_0_0_9"/>
<dbReference type="EMBL" id="AAVL02000038">
    <property type="protein sequence ID" value="EDM50143.1"/>
    <property type="molecule type" value="Genomic_DNA"/>
</dbReference>
<dbReference type="AlphaFoldDB" id="A5ZAP2"/>
<protein>
    <submittedName>
        <fullName evidence="2">Uncharacterized protein</fullName>
    </submittedName>
</protein>
<sequence>MPYENYNASTLPLPSARSGTKKPVTASLSPPSKDRRLQSTC</sequence>
<comment type="caution">
    <text evidence="2">The sequence shown here is derived from an EMBL/GenBank/DDBJ whole genome shotgun (WGS) entry which is preliminary data.</text>
</comment>
<dbReference type="STRING" id="411463.EUBVEN_02794"/>
<evidence type="ECO:0000313" key="2">
    <source>
        <dbReference type="EMBL" id="EDM50143.1"/>
    </source>
</evidence>
<feature type="region of interest" description="Disordered" evidence="1">
    <location>
        <begin position="1"/>
        <end position="41"/>
    </location>
</feature>
<name>A5ZAP2_9FIRM</name>
<evidence type="ECO:0000256" key="1">
    <source>
        <dbReference type="SAM" id="MobiDB-lite"/>
    </source>
</evidence>
<dbReference type="Proteomes" id="UP000006000">
    <property type="component" value="Unassembled WGS sequence"/>
</dbReference>